<sequence length="91" mass="10051">MSHTTRDRDTLLPRVRRIIGQLQAVERALEEEKPCGDVLHLMAAARGAMNGLMGRVLEEHIHAHLGNGSLSRAAQTRAADELIGVVRTYLK</sequence>
<protein>
    <submittedName>
        <fullName evidence="1">Transcriptional regulator</fullName>
    </submittedName>
</protein>
<dbReference type="Gene3D" id="1.20.58.1000">
    <property type="entry name" value="Metal-sensitive repressor, helix protomer"/>
    <property type="match status" value="1"/>
</dbReference>
<dbReference type="PANTHER" id="PTHR33677">
    <property type="entry name" value="TRANSCRIPTIONAL REPRESSOR FRMR-RELATED"/>
    <property type="match status" value="1"/>
</dbReference>
<dbReference type="AlphaFoldDB" id="A0AAN1XTX6"/>
<dbReference type="EMBL" id="AP025523">
    <property type="protein sequence ID" value="BDE05521.1"/>
    <property type="molecule type" value="Genomic_DNA"/>
</dbReference>
<dbReference type="InterPro" id="IPR038390">
    <property type="entry name" value="Metal_Tscrpt_repr_sf"/>
</dbReference>
<proteinExistence type="predicted"/>
<dbReference type="InterPro" id="IPR003735">
    <property type="entry name" value="Metal_Tscrpt_repr"/>
</dbReference>
<dbReference type="GO" id="GO:0045892">
    <property type="term" value="P:negative regulation of DNA-templated transcription"/>
    <property type="evidence" value="ECO:0007669"/>
    <property type="project" value="UniProtKB-ARBA"/>
</dbReference>
<dbReference type="Pfam" id="PF02583">
    <property type="entry name" value="Trns_repr_metal"/>
    <property type="match status" value="1"/>
</dbReference>
<gene>
    <name evidence="1" type="ORF">WPS_07970</name>
</gene>
<evidence type="ECO:0000313" key="2">
    <source>
        <dbReference type="Proteomes" id="UP001317532"/>
    </source>
</evidence>
<accession>A0AAN1XTX6</accession>
<dbReference type="GO" id="GO:0046872">
    <property type="term" value="F:metal ion binding"/>
    <property type="evidence" value="ECO:0007669"/>
    <property type="project" value="InterPro"/>
</dbReference>
<dbReference type="Proteomes" id="UP001317532">
    <property type="component" value="Chromosome"/>
</dbReference>
<organism evidence="1 2">
    <name type="scientific">Vulcanimicrobium alpinum</name>
    <dbReference type="NCBI Taxonomy" id="3016050"/>
    <lineage>
        <taxon>Bacteria</taxon>
        <taxon>Bacillati</taxon>
        <taxon>Vulcanimicrobiota</taxon>
        <taxon>Vulcanimicrobiia</taxon>
        <taxon>Vulcanimicrobiales</taxon>
        <taxon>Vulcanimicrobiaceae</taxon>
        <taxon>Vulcanimicrobium</taxon>
    </lineage>
</organism>
<dbReference type="PANTHER" id="PTHR33677:SF5">
    <property type="entry name" value="TRANSCRIPTIONAL REPRESSOR FRMR"/>
    <property type="match status" value="1"/>
</dbReference>
<dbReference type="CDD" id="cd10153">
    <property type="entry name" value="RcnR-FrmR-like_DUF156"/>
    <property type="match status" value="1"/>
</dbReference>
<evidence type="ECO:0000313" key="1">
    <source>
        <dbReference type="EMBL" id="BDE05521.1"/>
    </source>
</evidence>
<reference evidence="1 2" key="1">
    <citation type="journal article" date="2022" name="ISME Commun">
        <title>Vulcanimicrobium alpinus gen. nov. sp. nov., the first cultivated representative of the candidate phylum 'Eremiobacterota', is a metabolically versatile aerobic anoxygenic phototroph.</title>
        <authorList>
            <person name="Yabe S."/>
            <person name="Muto K."/>
            <person name="Abe K."/>
            <person name="Yokota A."/>
            <person name="Staudigel H."/>
            <person name="Tebo B.M."/>
        </authorList>
    </citation>
    <scope>NUCLEOTIDE SEQUENCE [LARGE SCALE GENOMIC DNA]</scope>
    <source>
        <strain evidence="1 2">WC8-2</strain>
    </source>
</reference>
<dbReference type="KEGG" id="vab:WPS_07970"/>
<keyword evidence="2" id="KW-1185">Reference proteome</keyword>
<name>A0AAN1XTX6_UNVUL</name>
<dbReference type="RefSeq" id="WP_317996553.1">
    <property type="nucleotide sequence ID" value="NZ_AP025523.1"/>
</dbReference>
<dbReference type="GO" id="GO:0003677">
    <property type="term" value="F:DNA binding"/>
    <property type="evidence" value="ECO:0007669"/>
    <property type="project" value="InterPro"/>
</dbReference>